<reference evidence="1" key="2">
    <citation type="submission" date="2020-06" db="EMBL/GenBank/DDBJ databases">
        <title>Helianthus annuus Genome sequencing and assembly Release 2.</title>
        <authorList>
            <person name="Gouzy J."/>
            <person name="Langlade N."/>
            <person name="Munos S."/>
        </authorList>
    </citation>
    <scope>NUCLEOTIDE SEQUENCE</scope>
    <source>
        <tissue evidence="1">Leaves</tissue>
    </source>
</reference>
<dbReference type="EMBL" id="MNCJ02000316">
    <property type="protein sequence ID" value="KAF5821367.1"/>
    <property type="molecule type" value="Genomic_DNA"/>
</dbReference>
<dbReference type="Gramene" id="mRNA:HanXRQr2_Chr01g0013141">
    <property type="protein sequence ID" value="CDS:HanXRQr2_Chr01g0013141.1"/>
    <property type="gene ID" value="HanXRQr2_Chr01g0013141"/>
</dbReference>
<dbReference type="AlphaFoldDB" id="A0A9K3JVH5"/>
<sequence length="50" mass="5461">MDQYDNLIMSSTTTNIITTTLCSATNIIIQNSSNLPFLTHIVADIQCTKG</sequence>
<reference evidence="1" key="1">
    <citation type="journal article" date="2017" name="Nature">
        <title>The sunflower genome provides insights into oil metabolism, flowering and Asterid evolution.</title>
        <authorList>
            <person name="Badouin H."/>
            <person name="Gouzy J."/>
            <person name="Grassa C.J."/>
            <person name="Murat F."/>
            <person name="Staton S.E."/>
            <person name="Cottret L."/>
            <person name="Lelandais-Briere C."/>
            <person name="Owens G.L."/>
            <person name="Carrere S."/>
            <person name="Mayjonade B."/>
            <person name="Legrand L."/>
            <person name="Gill N."/>
            <person name="Kane N.C."/>
            <person name="Bowers J.E."/>
            <person name="Hubner S."/>
            <person name="Bellec A."/>
            <person name="Berard A."/>
            <person name="Berges H."/>
            <person name="Blanchet N."/>
            <person name="Boniface M.C."/>
            <person name="Brunel D."/>
            <person name="Catrice O."/>
            <person name="Chaidir N."/>
            <person name="Claudel C."/>
            <person name="Donnadieu C."/>
            <person name="Faraut T."/>
            <person name="Fievet G."/>
            <person name="Helmstetter N."/>
            <person name="King M."/>
            <person name="Knapp S.J."/>
            <person name="Lai Z."/>
            <person name="Le Paslier M.C."/>
            <person name="Lippi Y."/>
            <person name="Lorenzon L."/>
            <person name="Mandel J.R."/>
            <person name="Marage G."/>
            <person name="Marchand G."/>
            <person name="Marquand E."/>
            <person name="Bret-Mestries E."/>
            <person name="Morien E."/>
            <person name="Nambeesan S."/>
            <person name="Nguyen T."/>
            <person name="Pegot-Espagnet P."/>
            <person name="Pouilly N."/>
            <person name="Raftis F."/>
            <person name="Sallet E."/>
            <person name="Schiex T."/>
            <person name="Thomas J."/>
            <person name="Vandecasteele C."/>
            <person name="Vares D."/>
            <person name="Vear F."/>
            <person name="Vautrin S."/>
            <person name="Crespi M."/>
            <person name="Mangin B."/>
            <person name="Burke J.M."/>
            <person name="Salse J."/>
            <person name="Munos S."/>
            <person name="Vincourt P."/>
            <person name="Rieseberg L.H."/>
            <person name="Langlade N.B."/>
        </authorList>
    </citation>
    <scope>NUCLEOTIDE SEQUENCE</scope>
    <source>
        <tissue evidence="1">Leaves</tissue>
    </source>
</reference>
<comment type="caution">
    <text evidence="1">The sequence shown here is derived from an EMBL/GenBank/DDBJ whole genome shotgun (WGS) entry which is preliminary data.</text>
</comment>
<accession>A0A9K3JVH5</accession>
<organism evidence="1 2">
    <name type="scientific">Helianthus annuus</name>
    <name type="common">Common sunflower</name>
    <dbReference type="NCBI Taxonomy" id="4232"/>
    <lineage>
        <taxon>Eukaryota</taxon>
        <taxon>Viridiplantae</taxon>
        <taxon>Streptophyta</taxon>
        <taxon>Embryophyta</taxon>
        <taxon>Tracheophyta</taxon>
        <taxon>Spermatophyta</taxon>
        <taxon>Magnoliopsida</taxon>
        <taxon>eudicotyledons</taxon>
        <taxon>Gunneridae</taxon>
        <taxon>Pentapetalae</taxon>
        <taxon>asterids</taxon>
        <taxon>campanulids</taxon>
        <taxon>Asterales</taxon>
        <taxon>Asteraceae</taxon>
        <taxon>Asteroideae</taxon>
        <taxon>Heliantheae alliance</taxon>
        <taxon>Heliantheae</taxon>
        <taxon>Helianthus</taxon>
    </lineage>
</organism>
<keyword evidence="2" id="KW-1185">Reference proteome</keyword>
<protein>
    <submittedName>
        <fullName evidence="1">Uncharacterized protein</fullName>
    </submittedName>
</protein>
<evidence type="ECO:0000313" key="1">
    <source>
        <dbReference type="EMBL" id="KAF5821367.1"/>
    </source>
</evidence>
<evidence type="ECO:0000313" key="2">
    <source>
        <dbReference type="Proteomes" id="UP000215914"/>
    </source>
</evidence>
<proteinExistence type="predicted"/>
<name>A0A9K3JVH5_HELAN</name>
<gene>
    <name evidence="1" type="ORF">HanXRQr2_Chr01g0013141</name>
</gene>
<dbReference type="Proteomes" id="UP000215914">
    <property type="component" value="Unassembled WGS sequence"/>
</dbReference>